<dbReference type="UniPathway" id="UPA00782"/>
<evidence type="ECO:0000256" key="4">
    <source>
        <dbReference type="ARBA" id="ARBA00006804"/>
    </source>
</evidence>
<dbReference type="SUPFAM" id="SSF53146">
    <property type="entry name" value="Nitrogenase accessory factor-like"/>
    <property type="match status" value="1"/>
</dbReference>
<comment type="function">
    <text evidence="2">Involved in the biosynthesis of the iron-molybdenum cofactor (FeMo-co or M-cluster) found in the dinitrogenase enzyme of the nitrogenase complex in nitrogen-fixing microorganisms. NifB catalyzes the crucial step of radical SAM-dependent carbide insertion that occurs concomitant with the insertion of a 9th sulfur and the rearrangement/coupling of two [4Fe-4S] clusters into a [8Fe-9S-C] cluster, the precursor to the M-cluster.</text>
</comment>
<evidence type="ECO:0000256" key="12">
    <source>
        <dbReference type="ARBA" id="ARBA00023239"/>
    </source>
</evidence>
<dbReference type="PANTHER" id="PTHR43787">
    <property type="entry name" value="FEMO COFACTOR BIOSYNTHESIS PROTEIN NIFB-RELATED"/>
    <property type="match status" value="1"/>
</dbReference>
<dbReference type="SFLD" id="SFLDG01067">
    <property type="entry name" value="SPASM/twitch_domain_containing"/>
    <property type="match status" value="1"/>
</dbReference>
<dbReference type="EMBL" id="LN831776">
    <property type="protein sequence ID" value="CQR56310.1"/>
    <property type="molecule type" value="Genomic_DNA"/>
</dbReference>
<dbReference type="InterPro" id="IPR034165">
    <property type="entry name" value="NifB_C"/>
</dbReference>
<evidence type="ECO:0000259" key="15">
    <source>
        <dbReference type="PROSITE" id="PS51918"/>
    </source>
</evidence>
<dbReference type="GO" id="GO:0046872">
    <property type="term" value="F:metal ion binding"/>
    <property type="evidence" value="ECO:0007669"/>
    <property type="project" value="UniProtKB-KW"/>
</dbReference>
<keyword evidence="10" id="KW-0411">Iron-sulfur</keyword>
<dbReference type="SFLD" id="SFLDS00029">
    <property type="entry name" value="Radical_SAM"/>
    <property type="match status" value="1"/>
</dbReference>
<dbReference type="InterPro" id="IPR006638">
    <property type="entry name" value="Elp3/MiaA/NifB-like_rSAM"/>
</dbReference>
<dbReference type="Proteomes" id="UP000033163">
    <property type="component" value="Chromosome I"/>
</dbReference>
<dbReference type="InterPro" id="IPR013785">
    <property type="entry name" value="Aldolase_TIM"/>
</dbReference>
<evidence type="ECO:0000256" key="9">
    <source>
        <dbReference type="ARBA" id="ARBA00023004"/>
    </source>
</evidence>
<keyword evidence="6" id="KW-0004">4Fe-4S</keyword>
<evidence type="ECO:0000256" key="8">
    <source>
        <dbReference type="ARBA" id="ARBA00022723"/>
    </source>
</evidence>
<evidence type="ECO:0000313" key="16">
    <source>
        <dbReference type="EMBL" id="CQR56310.1"/>
    </source>
</evidence>
<comment type="similarity">
    <text evidence="4">Belongs to the radical SAM superfamily. NifB family.</text>
</comment>
<dbReference type="PATRIC" id="fig|1073571.4.peg.4172"/>
<name>A0A0E4HBY6_9BACL</name>
<dbReference type="PROSITE" id="PS51918">
    <property type="entry name" value="RADICAL_SAM"/>
    <property type="match status" value="1"/>
</dbReference>
<dbReference type="Gene3D" id="3.20.20.70">
    <property type="entry name" value="Aldolase class I"/>
    <property type="match status" value="1"/>
</dbReference>
<dbReference type="InterPro" id="IPR003731">
    <property type="entry name" value="Di-Nase_FeMo-co_biosynth"/>
</dbReference>
<sequence>MQDIHRHPCYDELAHEVFARMHVAVAPKCNINCNYCNIKYDCVSESRPGVVSRVLSPGEAYRQVQDTLKVLPQLTVVGIAGPGDPLANPVQTFETFRLLSREMPDLQLCLSTNGLKLPDYLEEIKECGIRHVTVTMNAVDPVIGGLIYHSIYYRGKAYRGKDAAEILISRQLEGIRAVAALGIKVKVNSVLIPGINDGHLLEVSRVVKAAGAFSHNIMPLIISPGSRFERDGRQPPDPELTLKVQEDSSRVLPVMRHCRQCRADAVGLLGEDRSGGVLSALPVYTLEERENELQKLDNELQVRRDRRQNGTAPGSGGIRIAVASRGGGKVNQHFGHAREFLVYEVKAESARLLGVRRIQAYCNGTAACAGEEQGAGILKETVEMLRDCRLLLCAGIGPVPQEVLHRAEITVIVTKDAIESSLVKYGRLLSYFTPGAVPQ</sequence>
<accession>A0A0E4HBY6</accession>
<evidence type="ECO:0000256" key="6">
    <source>
        <dbReference type="ARBA" id="ARBA00022485"/>
    </source>
</evidence>
<comment type="pathway">
    <text evidence="3">Cofactor biosynthesis; Fe-Mo cofactor biosynthesis.</text>
</comment>
<dbReference type="SMART" id="SM00729">
    <property type="entry name" value="Elp3"/>
    <property type="match status" value="1"/>
</dbReference>
<feature type="domain" description="Radical SAM core" evidence="15">
    <location>
        <begin position="15"/>
        <end position="262"/>
    </location>
</feature>
<evidence type="ECO:0000256" key="7">
    <source>
        <dbReference type="ARBA" id="ARBA00022691"/>
    </source>
</evidence>
<evidence type="ECO:0000256" key="10">
    <source>
        <dbReference type="ARBA" id="ARBA00023014"/>
    </source>
</evidence>
<evidence type="ECO:0000256" key="11">
    <source>
        <dbReference type="ARBA" id="ARBA00023231"/>
    </source>
</evidence>
<evidence type="ECO:0000256" key="3">
    <source>
        <dbReference type="ARBA" id="ARBA00005155"/>
    </source>
</evidence>
<dbReference type="InterPro" id="IPR036105">
    <property type="entry name" value="DiNase_FeMo-co_biosyn_sf"/>
</dbReference>
<evidence type="ECO:0000313" key="17">
    <source>
        <dbReference type="Proteomes" id="UP000033163"/>
    </source>
</evidence>
<dbReference type="Pfam" id="PF02579">
    <property type="entry name" value="Nitro_FeMo-Co"/>
    <property type="match status" value="1"/>
</dbReference>
<evidence type="ECO:0000256" key="1">
    <source>
        <dbReference type="ARBA" id="ARBA00001966"/>
    </source>
</evidence>
<dbReference type="GO" id="GO:0051539">
    <property type="term" value="F:4 iron, 4 sulfur cluster binding"/>
    <property type="evidence" value="ECO:0007669"/>
    <property type="project" value="UniProtKB-KW"/>
</dbReference>
<dbReference type="SFLD" id="SFLDF00281">
    <property type="entry name" value="FeMo_cofactor_biosynthesis_pro"/>
    <property type="match status" value="1"/>
</dbReference>
<protein>
    <recommendedName>
        <fullName evidence="5">FeMo cofactor biosynthesis protein NifB</fullName>
    </recommendedName>
    <alternativeName>
        <fullName evidence="14">Nitrogenase cofactor maturase NifB</fullName>
    </alternativeName>
    <alternativeName>
        <fullName evidence="13">Radical SAM assemblase NifB</fullName>
    </alternativeName>
</protein>
<dbReference type="Pfam" id="PF04055">
    <property type="entry name" value="Radical_SAM"/>
    <property type="match status" value="1"/>
</dbReference>
<keyword evidence="8" id="KW-0479">Metal-binding</keyword>
<dbReference type="NCBIfam" id="TIGR01290">
    <property type="entry name" value="nifB"/>
    <property type="match status" value="1"/>
</dbReference>
<reference evidence="17" key="1">
    <citation type="submission" date="2015-03" db="EMBL/GenBank/DDBJ databases">
        <authorList>
            <person name="Wibberg D."/>
        </authorList>
    </citation>
    <scope>NUCLEOTIDE SEQUENCE [LARGE SCALE GENOMIC DNA]</scope>
</reference>
<dbReference type="PANTHER" id="PTHR43787:SF13">
    <property type="entry name" value="FEMO COFACTOR BIOSYNTHESIS PROTEIN NIFB"/>
    <property type="match status" value="1"/>
</dbReference>
<dbReference type="InterPro" id="IPR005980">
    <property type="entry name" value="Nase_CF_NifB"/>
</dbReference>
<keyword evidence="12" id="KW-0456">Lyase</keyword>
<evidence type="ECO:0000256" key="13">
    <source>
        <dbReference type="ARBA" id="ARBA00030926"/>
    </source>
</evidence>
<comment type="cofactor">
    <cofactor evidence="1">
        <name>[4Fe-4S] cluster</name>
        <dbReference type="ChEBI" id="CHEBI:49883"/>
    </cofactor>
</comment>
<proteinExistence type="inferred from homology"/>
<dbReference type="HOGENOM" id="CLU_027639_0_0_9"/>
<gene>
    <name evidence="16" type="primary">nifB1</name>
    <name evidence="16" type="ORF">PRIO_3907</name>
</gene>
<dbReference type="GO" id="GO:0016829">
    <property type="term" value="F:lyase activity"/>
    <property type="evidence" value="ECO:0007669"/>
    <property type="project" value="UniProtKB-KW"/>
</dbReference>
<dbReference type="RefSeq" id="WP_231869720.1">
    <property type="nucleotide sequence ID" value="NZ_LN831776.1"/>
</dbReference>
<keyword evidence="7" id="KW-0949">S-adenosyl-L-methionine</keyword>
<evidence type="ECO:0000256" key="14">
    <source>
        <dbReference type="ARBA" id="ARBA00032102"/>
    </source>
</evidence>
<dbReference type="SUPFAM" id="SSF102114">
    <property type="entry name" value="Radical SAM enzymes"/>
    <property type="match status" value="1"/>
</dbReference>
<dbReference type="InterPro" id="IPR000385">
    <property type="entry name" value="MoaA_NifB_PqqE_Fe-S-bd_CS"/>
</dbReference>
<evidence type="ECO:0000256" key="2">
    <source>
        <dbReference type="ARBA" id="ARBA00003522"/>
    </source>
</evidence>
<keyword evidence="11" id="KW-0535">Nitrogen fixation</keyword>
<dbReference type="GO" id="GO:0032324">
    <property type="term" value="P:molybdopterin cofactor biosynthetic process"/>
    <property type="evidence" value="ECO:0007669"/>
    <property type="project" value="UniProtKB-ARBA"/>
</dbReference>
<dbReference type="InterPro" id="IPR007197">
    <property type="entry name" value="rSAM"/>
</dbReference>
<evidence type="ECO:0000256" key="5">
    <source>
        <dbReference type="ARBA" id="ARBA00021702"/>
    </source>
</evidence>
<dbReference type="Gene3D" id="3.30.420.130">
    <property type="entry name" value="Dinitrogenase iron-molybdenum cofactor biosynthesis domain"/>
    <property type="match status" value="1"/>
</dbReference>
<dbReference type="InterPro" id="IPR058240">
    <property type="entry name" value="rSAM_sf"/>
</dbReference>
<dbReference type="PROSITE" id="PS01305">
    <property type="entry name" value="MOAA_NIFB_PQQE"/>
    <property type="match status" value="1"/>
</dbReference>
<dbReference type="CDD" id="cd01335">
    <property type="entry name" value="Radical_SAM"/>
    <property type="match status" value="1"/>
</dbReference>
<dbReference type="SFLD" id="SFLDG01068">
    <property type="entry name" value="FeMo_cofactor_biosynthesis_pro"/>
    <property type="match status" value="1"/>
</dbReference>
<organism evidence="16 17">
    <name type="scientific">Paenibacillus riograndensis SBR5</name>
    <dbReference type="NCBI Taxonomy" id="1073571"/>
    <lineage>
        <taxon>Bacteria</taxon>
        <taxon>Bacillati</taxon>
        <taxon>Bacillota</taxon>
        <taxon>Bacilli</taxon>
        <taxon>Bacillales</taxon>
        <taxon>Paenibacillaceae</taxon>
        <taxon>Paenibacillus</taxon>
        <taxon>Paenibacillus sonchi group</taxon>
    </lineage>
</organism>
<keyword evidence="9" id="KW-0408">Iron</keyword>
<dbReference type="AlphaFoldDB" id="A0A0E4HBY6"/>
<dbReference type="CDD" id="cd00852">
    <property type="entry name" value="NifB"/>
    <property type="match status" value="1"/>
</dbReference>
<dbReference type="KEGG" id="pri:PRIO_3907"/>